<keyword evidence="1" id="KW-0472">Membrane</keyword>
<keyword evidence="1" id="KW-0812">Transmembrane</keyword>
<protein>
    <submittedName>
        <fullName evidence="2">DUF6463 family protein</fullName>
    </submittedName>
</protein>
<gene>
    <name evidence="2" type="ORF">ACIBP5_13360</name>
</gene>
<evidence type="ECO:0000313" key="2">
    <source>
        <dbReference type="EMBL" id="MFI7440935.1"/>
    </source>
</evidence>
<feature type="transmembrane region" description="Helical" evidence="1">
    <location>
        <begin position="12"/>
        <end position="31"/>
    </location>
</feature>
<proteinExistence type="predicted"/>
<accession>A0ABW8A371</accession>
<feature type="transmembrane region" description="Helical" evidence="1">
    <location>
        <begin position="101"/>
        <end position="124"/>
    </location>
</feature>
<dbReference type="EMBL" id="JBITMB010000003">
    <property type="protein sequence ID" value="MFI7440935.1"/>
    <property type="molecule type" value="Genomic_DNA"/>
</dbReference>
<organism evidence="2 3">
    <name type="scientific">Nonomuraea indica</name>
    <dbReference type="NCBI Taxonomy" id="1581193"/>
    <lineage>
        <taxon>Bacteria</taxon>
        <taxon>Bacillati</taxon>
        <taxon>Actinomycetota</taxon>
        <taxon>Actinomycetes</taxon>
        <taxon>Streptosporangiales</taxon>
        <taxon>Streptosporangiaceae</taxon>
        <taxon>Nonomuraea</taxon>
    </lineage>
</organism>
<keyword evidence="1" id="KW-1133">Transmembrane helix</keyword>
<dbReference type="RefSeq" id="WP_397020735.1">
    <property type="nucleotide sequence ID" value="NZ_JBITMB010000003.1"/>
</dbReference>
<keyword evidence="3" id="KW-1185">Reference proteome</keyword>
<name>A0ABW8A371_9ACTN</name>
<evidence type="ECO:0000313" key="3">
    <source>
        <dbReference type="Proteomes" id="UP001612928"/>
    </source>
</evidence>
<evidence type="ECO:0000256" key="1">
    <source>
        <dbReference type="SAM" id="Phobius"/>
    </source>
</evidence>
<feature type="transmembrane region" description="Helical" evidence="1">
    <location>
        <begin position="68"/>
        <end position="89"/>
    </location>
</feature>
<sequence>MRRIIADGKSAGLVQAAGWIAIGLGVVHLVVAPLERGDIWPQVAAEGVWNTFTLDEPVTLGQFARAEAFWTTFGSWGAPVLVLGCHILWSARRRHRVPGWLGWILIAWGLPLSILVPASPGWAFPIIGGLVVLGDGQRGRSSAGHRPTAVAGEKR</sequence>
<comment type="caution">
    <text evidence="2">The sequence shown here is derived from an EMBL/GenBank/DDBJ whole genome shotgun (WGS) entry which is preliminary data.</text>
</comment>
<reference evidence="2 3" key="1">
    <citation type="submission" date="2024-10" db="EMBL/GenBank/DDBJ databases">
        <title>The Natural Products Discovery Center: Release of the First 8490 Sequenced Strains for Exploring Actinobacteria Biosynthetic Diversity.</title>
        <authorList>
            <person name="Kalkreuter E."/>
            <person name="Kautsar S.A."/>
            <person name="Yang D."/>
            <person name="Bader C.D."/>
            <person name="Teijaro C.N."/>
            <person name="Fluegel L."/>
            <person name="Davis C.M."/>
            <person name="Simpson J.R."/>
            <person name="Lauterbach L."/>
            <person name="Steele A.D."/>
            <person name="Gui C."/>
            <person name="Meng S."/>
            <person name="Li G."/>
            <person name="Viehrig K."/>
            <person name="Ye F."/>
            <person name="Su P."/>
            <person name="Kiefer A.F."/>
            <person name="Nichols A."/>
            <person name="Cepeda A.J."/>
            <person name="Yan W."/>
            <person name="Fan B."/>
            <person name="Jiang Y."/>
            <person name="Adhikari A."/>
            <person name="Zheng C.-J."/>
            <person name="Schuster L."/>
            <person name="Cowan T.M."/>
            <person name="Smanski M.J."/>
            <person name="Chevrette M.G."/>
            <person name="De Carvalho L.P.S."/>
            <person name="Shen B."/>
        </authorList>
    </citation>
    <scope>NUCLEOTIDE SEQUENCE [LARGE SCALE GENOMIC DNA]</scope>
    <source>
        <strain evidence="2 3">NPDC049503</strain>
    </source>
</reference>
<dbReference type="Pfam" id="PF20064">
    <property type="entry name" value="DUF6463"/>
    <property type="match status" value="1"/>
</dbReference>
<dbReference type="Proteomes" id="UP001612928">
    <property type="component" value="Unassembled WGS sequence"/>
</dbReference>
<dbReference type="InterPro" id="IPR045590">
    <property type="entry name" value="DUF6463"/>
</dbReference>